<dbReference type="CDD" id="cd05233">
    <property type="entry name" value="SDR_c"/>
    <property type="match status" value="1"/>
</dbReference>
<dbReference type="InterPro" id="IPR002347">
    <property type="entry name" value="SDR_fam"/>
</dbReference>
<dbReference type="GO" id="GO:0016020">
    <property type="term" value="C:membrane"/>
    <property type="evidence" value="ECO:0007669"/>
    <property type="project" value="TreeGrafter"/>
</dbReference>
<dbReference type="EMBL" id="QFQP01000051">
    <property type="protein sequence ID" value="PZR04870.1"/>
    <property type="molecule type" value="Genomic_DNA"/>
</dbReference>
<comment type="similarity">
    <text evidence="1 3">Belongs to the short-chain dehydrogenases/reductases (SDR) family.</text>
</comment>
<dbReference type="GO" id="GO:0016491">
    <property type="term" value="F:oxidoreductase activity"/>
    <property type="evidence" value="ECO:0007669"/>
    <property type="project" value="UniProtKB-KW"/>
</dbReference>
<dbReference type="Pfam" id="PF00106">
    <property type="entry name" value="adh_short"/>
    <property type="match status" value="1"/>
</dbReference>
<evidence type="ECO:0000256" key="1">
    <source>
        <dbReference type="ARBA" id="ARBA00006484"/>
    </source>
</evidence>
<dbReference type="InterPro" id="IPR036291">
    <property type="entry name" value="NAD(P)-bd_dom_sf"/>
</dbReference>
<comment type="caution">
    <text evidence="4">The sequence shown here is derived from an EMBL/GenBank/DDBJ whole genome shotgun (WGS) entry which is preliminary data.</text>
</comment>
<organism evidence="4 5">
    <name type="scientific">Archangium gephyra</name>
    <dbReference type="NCBI Taxonomy" id="48"/>
    <lineage>
        <taxon>Bacteria</taxon>
        <taxon>Pseudomonadati</taxon>
        <taxon>Myxococcota</taxon>
        <taxon>Myxococcia</taxon>
        <taxon>Myxococcales</taxon>
        <taxon>Cystobacterineae</taxon>
        <taxon>Archangiaceae</taxon>
        <taxon>Archangium</taxon>
    </lineage>
</organism>
<dbReference type="SUPFAM" id="SSF51735">
    <property type="entry name" value="NAD(P)-binding Rossmann-fold domains"/>
    <property type="match status" value="1"/>
</dbReference>
<evidence type="ECO:0000256" key="3">
    <source>
        <dbReference type="RuleBase" id="RU000363"/>
    </source>
</evidence>
<keyword evidence="2" id="KW-0560">Oxidoreductase</keyword>
<name>A0A2W5SQB0_9BACT</name>
<dbReference type="PIRSF" id="PIRSF000126">
    <property type="entry name" value="11-beta-HSD1"/>
    <property type="match status" value="1"/>
</dbReference>
<dbReference type="Gene3D" id="3.40.50.720">
    <property type="entry name" value="NAD(P)-binding Rossmann-like Domain"/>
    <property type="match status" value="1"/>
</dbReference>
<dbReference type="AlphaFoldDB" id="A0A2W5SQB0"/>
<accession>A0A2W5SQB0</accession>
<sequence length="258" mass="27318">MRYAVAMHVVITGASSGIGEAIAKEYAGRGAKLTLVARRKDLLEKLAAATGKPAHIVQADLADPLQVTSWVDDAEKVNGPIDVLINNAGVQIVKRFVDTSFDEGARLLQIDLLAPLRLSQYVAAKMVQRKSGALVDISSMAAIAPTPGMAFYNAAKAGLAAASEALRAELKPHGIHVVTVYPGPVKTPMETAGRAAYVESRAASLLAPAGDADVLARLVADAVEEKSARVIYPFMNALGRHFPALTRVILDTFTPKLR</sequence>
<protein>
    <submittedName>
        <fullName evidence="4">Short-chain dehydrogenase</fullName>
    </submittedName>
</protein>
<dbReference type="PRINTS" id="PR00080">
    <property type="entry name" value="SDRFAMILY"/>
</dbReference>
<dbReference type="PANTHER" id="PTHR44196">
    <property type="entry name" value="DEHYDROGENASE/REDUCTASE SDR FAMILY MEMBER 7B"/>
    <property type="match status" value="1"/>
</dbReference>
<proteinExistence type="inferred from homology"/>
<dbReference type="Proteomes" id="UP000249061">
    <property type="component" value="Unassembled WGS sequence"/>
</dbReference>
<reference evidence="4 5" key="1">
    <citation type="submission" date="2017-08" db="EMBL/GenBank/DDBJ databases">
        <title>Infants hospitalized years apart are colonized by the same room-sourced microbial strains.</title>
        <authorList>
            <person name="Brooks B."/>
            <person name="Olm M.R."/>
            <person name="Firek B.A."/>
            <person name="Baker R."/>
            <person name="Thomas B.C."/>
            <person name="Morowitz M.J."/>
            <person name="Banfield J.F."/>
        </authorList>
    </citation>
    <scope>NUCLEOTIDE SEQUENCE [LARGE SCALE GENOMIC DNA]</scope>
    <source>
        <strain evidence="4">S2_003_000_R2_14</strain>
    </source>
</reference>
<dbReference type="PANTHER" id="PTHR44196:SF1">
    <property type="entry name" value="DEHYDROGENASE_REDUCTASE SDR FAMILY MEMBER 7B"/>
    <property type="match status" value="1"/>
</dbReference>
<evidence type="ECO:0000313" key="4">
    <source>
        <dbReference type="EMBL" id="PZR04870.1"/>
    </source>
</evidence>
<dbReference type="PRINTS" id="PR00081">
    <property type="entry name" value="GDHRDH"/>
</dbReference>
<evidence type="ECO:0000313" key="5">
    <source>
        <dbReference type="Proteomes" id="UP000249061"/>
    </source>
</evidence>
<gene>
    <name evidence="4" type="ORF">DI536_33535</name>
</gene>
<evidence type="ECO:0000256" key="2">
    <source>
        <dbReference type="ARBA" id="ARBA00023002"/>
    </source>
</evidence>